<proteinExistence type="predicted"/>
<dbReference type="KEGG" id="cart:PA27867_0015"/>
<reference evidence="5 6" key="1">
    <citation type="submission" date="2016-06" db="EMBL/GenBank/DDBJ databases">
        <title>Genome sequencing of Cryobacterium arcticum PAMC 27867.</title>
        <authorList>
            <person name="Lee J."/>
            <person name="Kim O.-S."/>
        </authorList>
    </citation>
    <scope>NUCLEOTIDE SEQUENCE [LARGE SCALE GENOMIC DNA]</scope>
    <source>
        <strain evidence="5 6">PAMC 27867</strain>
    </source>
</reference>
<dbReference type="InterPro" id="IPR005754">
    <property type="entry name" value="Sortase"/>
</dbReference>
<keyword evidence="4" id="KW-1133">Transmembrane helix</keyword>
<evidence type="ECO:0000256" key="3">
    <source>
        <dbReference type="SAM" id="MobiDB-lite"/>
    </source>
</evidence>
<feature type="active site" description="Proton donor/acceptor" evidence="2">
    <location>
        <position position="161"/>
    </location>
</feature>
<evidence type="ECO:0000313" key="5">
    <source>
        <dbReference type="EMBL" id="ANP70994.1"/>
    </source>
</evidence>
<dbReference type="NCBIfam" id="NF033747">
    <property type="entry name" value="class_E_sortase"/>
    <property type="match status" value="1"/>
</dbReference>
<dbReference type="Gene3D" id="2.40.260.10">
    <property type="entry name" value="Sortase"/>
    <property type="match status" value="1"/>
</dbReference>
<dbReference type="Proteomes" id="UP000092582">
    <property type="component" value="Chromosome 1"/>
</dbReference>
<dbReference type="AlphaFoldDB" id="A0A1B1BEK0"/>
<dbReference type="SUPFAM" id="SSF63817">
    <property type="entry name" value="Sortase"/>
    <property type="match status" value="1"/>
</dbReference>
<keyword evidence="4" id="KW-0812">Transmembrane</keyword>
<dbReference type="STRING" id="670052.PA27867_0015"/>
<dbReference type="InterPro" id="IPR042003">
    <property type="entry name" value="Sortase_E"/>
</dbReference>
<protein>
    <submittedName>
        <fullName evidence="5">Sortase</fullName>
    </submittedName>
</protein>
<accession>A0A1B1BEK0</accession>
<dbReference type="PATRIC" id="fig|670052.7.peg.16"/>
<feature type="region of interest" description="Disordered" evidence="3">
    <location>
        <begin position="1"/>
        <end position="22"/>
    </location>
</feature>
<dbReference type="Pfam" id="PF04203">
    <property type="entry name" value="Sortase"/>
    <property type="match status" value="1"/>
</dbReference>
<dbReference type="RefSeq" id="WP_236900771.1">
    <property type="nucleotide sequence ID" value="NZ_CP016282.1"/>
</dbReference>
<feature type="active site" description="Acyl-thioester intermediate" evidence="2">
    <location>
        <position position="229"/>
    </location>
</feature>
<dbReference type="EMBL" id="CP016282">
    <property type="protein sequence ID" value="ANP70994.1"/>
    <property type="molecule type" value="Genomic_DNA"/>
</dbReference>
<evidence type="ECO:0000256" key="1">
    <source>
        <dbReference type="ARBA" id="ARBA00022801"/>
    </source>
</evidence>
<keyword evidence="1" id="KW-0378">Hydrolase</keyword>
<gene>
    <name evidence="5" type="ORF">PA27867_0015</name>
</gene>
<feature type="compositionally biased region" description="Basic residues" evidence="3">
    <location>
        <begin position="13"/>
        <end position="22"/>
    </location>
</feature>
<sequence length="266" mass="28274">MTEPAPSAVPAQRGRRAQRAASKPTRRRVSVIGVLGELLITGGVLVLLFLAWQLWWNDAVMAASQSRAAESISKGWIENAGPDPKPAPVTEEGYGDPVVAAAPDNATAFAVLYVPRFGATYQRTIAQGTGTDVLNSPDLGIGHYPGTQMPGEVGNFAIASHRSANGGGMHVINELQLNDAIYVQTADGYYTYRFRDFEYVPPSAIEAIAPVPHDPSATAVDRLITLTTCNPLFSTAERIIAYGVFESWQPISAGPPAELAAMIPAA</sequence>
<keyword evidence="6" id="KW-1185">Reference proteome</keyword>
<evidence type="ECO:0000256" key="2">
    <source>
        <dbReference type="PIRSR" id="PIRSR605754-1"/>
    </source>
</evidence>
<dbReference type="GO" id="GO:0016787">
    <property type="term" value="F:hydrolase activity"/>
    <property type="evidence" value="ECO:0007669"/>
    <property type="project" value="UniProtKB-KW"/>
</dbReference>
<evidence type="ECO:0000256" key="4">
    <source>
        <dbReference type="SAM" id="Phobius"/>
    </source>
</evidence>
<dbReference type="InterPro" id="IPR023365">
    <property type="entry name" value="Sortase_dom-sf"/>
</dbReference>
<dbReference type="CDD" id="cd05830">
    <property type="entry name" value="Sortase_E"/>
    <property type="match status" value="1"/>
</dbReference>
<dbReference type="InterPro" id="IPR053465">
    <property type="entry name" value="Sortase_Class_E"/>
</dbReference>
<organism evidence="5 6">
    <name type="scientific">Cryobacterium arcticum</name>
    <dbReference type="NCBI Taxonomy" id="670052"/>
    <lineage>
        <taxon>Bacteria</taxon>
        <taxon>Bacillati</taxon>
        <taxon>Actinomycetota</taxon>
        <taxon>Actinomycetes</taxon>
        <taxon>Micrococcales</taxon>
        <taxon>Microbacteriaceae</taxon>
        <taxon>Cryobacterium</taxon>
    </lineage>
</organism>
<evidence type="ECO:0000313" key="6">
    <source>
        <dbReference type="Proteomes" id="UP000092582"/>
    </source>
</evidence>
<name>A0A1B1BEK0_9MICO</name>
<keyword evidence="4" id="KW-0472">Membrane</keyword>
<feature type="transmembrane region" description="Helical" evidence="4">
    <location>
        <begin position="29"/>
        <end position="56"/>
    </location>
</feature>